<dbReference type="PANTHER" id="PTHR30565">
    <property type="entry name" value="PROTEIN YCIF"/>
    <property type="match status" value="1"/>
</dbReference>
<proteinExistence type="predicted"/>
<dbReference type="InterPro" id="IPR047114">
    <property type="entry name" value="YciF"/>
</dbReference>
<dbReference type="InterPro" id="IPR009078">
    <property type="entry name" value="Ferritin-like_SF"/>
</dbReference>
<dbReference type="PANTHER" id="PTHR30565:SF9">
    <property type="entry name" value="PROTEIN YCIF"/>
    <property type="match status" value="1"/>
</dbReference>
<sequence>MKNSNATSSKNSKTTATKSSTASNSKSTATKSKSTGTTAKKATPKTANSTRTIKPKASAADGLRELFIDSLKDIYWAEKALTKALPKMAKNATSENLKTALEDHLNVTQEQVSRLEQVFEIIGKKATAKKCDAMEGLIKEGESIMEETQPGAVRDAGIIAASQKIEHYEIATYGTLCAFAKTLGEDEAMQLLEATLAEEKEADVTLTEAAYNTINFDAADDIDEE</sequence>
<evidence type="ECO:0000313" key="3">
    <source>
        <dbReference type="Proteomes" id="UP001596287"/>
    </source>
</evidence>
<dbReference type="SUPFAM" id="SSF47240">
    <property type="entry name" value="Ferritin-like"/>
    <property type="match status" value="1"/>
</dbReference>
<feature type="region of interest" description="Disordered" evidence="1">
    <location>
        <begin position="1"/>
        <end position="54"/>
    </location>
</feature>
<name>A0ABW1PL79_9FLAO</name>
<keyword evidence="3" id="KW-1185">Reference proteome</keyword>
<evidence type="ECO:0000256" key="1">
    <source>
        <dbReference type="SAM" id="MobiDB-lite"/>
    </source>
</evidence>
<gene>
    <name evidence="2" type="ORF">ACFPVY_06990</name>
</gene>
<reference evidence="3" key="1">
    <citation type="journal article" date="2019" name="Int. J. Syst. Evol. Microbiol.">
        <title>The Global Catalogue of Microorganisms (GCM) 10K type strain sequencing project: providing services to taxonomists for standard genome sequencing and annotation.</title>
        <authorList>
            <consortium name="The Broad Institute Genomics Platform"/>
            <consortium name="The Broad Institute Genome Sequencing Center for Infectious Disease"/>
            <person name="Wu L."/>
            <person name="Ma J."/>
        </authorList>
    </citation>
    <scope>NUCLEOTIDE SEQUENCE [LARGE SCALE GENOMIC DNA]</scope>
    <source>
        <strain evidence="3">CCUG 49679</strain>
    </source>
</reference>
<organism evidence="2 3">
    <name type="scientific">Flavobacterium qiangtangense</name>
    <dbReference type="NCBI Taxonomy" id="1442595"/>
    <lineage>
        <taxon>Bacteria</taxon>
        <taxon>Pseudomonadati</taxon>
        <taxon>Bacteroidota</taxon>
        <taxon>Flavobacteriia</taxon>
        <taxon>Flavobacteriales</taxon>
        <taxon>Flavobacteriaceae</taxon>
        <taxon>Flavobacterium</taxon>
    </lineage>
</organism>
<dbReference type="Proteomes" id="UP001596287">
    <property type="component" value="Unassembled WGS sequence"/>
</dbReference>
<accession>A0ABW1PL79</accession>
<dbReference type="InterPro" id="IPR010287">
    <property type="entry name" value="DUF892_YciF-like"/>
</dbReference>
<dbReference type="Gene3D" id="1.20.1260.10">
    <property type="match status" value="1"/>
</dbReference>
<feature type="compositionally biased region" description="Low complexity" evidence="1">
    <location>
        <begin position="1"/>
        <end position="50"/>
    </location>
</feature>
<evidence type="ECO:0000313" key="2">
    <source>
        <dbReference type="EMBL" id="MFC6096388.1"/>
    </source>
</evidence>
<dbReference type="InterPro" id="IPR012347">
    <property type="entry name" value="Ferritin-like"/>
</dbReference>
<dbReference type="EMBL" id="JBHSQB010000005">
    <property type="protein sequence ID" value="MFC6096388.1"/>
    <property type="molecule type" value="Genomic_DNA"/>
</dbReference>
<comment type="caution">
    <text evidence="2">The sequence shown here is derived from an EMBL/GenBank/DDBJ whole genome shotgun (WGS) entry which is preliminary data.</text>
</comment>
<dbReference type="RefSeq" id="WP_379791255.1">
    <property type="nucleotide sequence ID" value="NZ_JBHSQB010000005.1"/>
</dbReference>
<dbReference type="Pfam" id="PF05974">
    <property type="entry name" value="DUF892"/>
    <property type="match status" value="1"/>
</dbReference>
<dbReference type="CDD" id="cd07909">
    <property type="entry name" value="YciF"/>
    <property type="match status" value="1"/>
</dbReference>
<protein>
    <submittedName>
        <fullName evidence="2">Ferritin-like domain-containing protein</fullName>
    </submittedName>
</protein>